<dbReference type="OrthoDB" id="2603374at2759"/>
<evidence type="ECO:0000313" key="1">
    <source>
        <dbReference type="EMBL" id="KIK03881.1"/>
    </source>
</evidence>
<proteinExistence type="predicted"/>
<reference evidence="2" key="2">
    <citation type="submission" date="2015-01" db="EMBL/GenBank/DDBJ databases">
        <title>Evolutionary Origins and Diversification of the Mycorrhizal Mutualists.</title>
        <authorList>
            <consortium name="DOE Joint Genome Institute"/>
            <consortium name="Mycorrhizal Genomics Consortium"/>
            <person name="Kohler A."/>
            <person name="Kuo A."/>
            <person name="Nagy L.G."/>
            <person name="Floudas D."/>
            <person name="Copeland A."/>
            <person name="Barry K.W."/>
            <person name="Cichocki N."/>
            <person name="Veneault-Fourrey C."/>
            <person name="LaButti K."/>
            <person name="Lindquist E.A."/>
            <person name="Lipzen A."/>
            <person name="Lundell T."/>
            <person name="Morin E."/>
            <person name="Murat C."/>
            <person name="Riley R."/>
            <person name="Ohm R."/>
            <person name="Sun H."/>
            <person name="Tunlid A."/>
            <person name="Henrissat B."/>
            <person name="Grigoriev I.V."/>
            <person name="Hibbett D.S."/>
            <person name="Martin F."/>
        </authorList>
    </citation>
    <scope>NUCLEOTIDE SEQUENCE [LARGE SCALE GENOMIC DNA]</scope>
    <source>
        <strain evidence="2">LaAM-08-1</strain>
    </source>
</reference>
<dbReference type="AlphaFoldDB" id="A0A0C9XG34"/>
<name>A0A0C9XG34_9AGAR</name>
<accession>A0A0C9XG34</accession>
<dbReference type="HOGENOM" id="CLU_102259_1_0_1"/>
<protein>
    <submittedName>
        <fullName evidence="1">Uncharacterized protein</fullName>
    </submittedName>
</protein>
<dbReference type="EMBL" id="KN838575">
    <property type="protein sequence ID" value="KIK03881.1"/>
    <property type="molecule type" value="Genomic_DNA"/>
</dbReference>
<evidence type="ECO:0000313" key="2">
    <source>
        <dbReference type="Proteomes" id="UP000054477"/>
    </source>
</evidence>
<keyword evidence="2" id="KW-1185">Reference proteome</keyword>
<organism evidence="1 2">
    <name type="scientific">Laccaria amethystina LaAM-08-1</name>
    <dbReference type="NCBI Taxonomy" id="1095629"/>
    <lineage>
        <taxon>Eukaryota</taxon>
        <taxon>Fungi</taxon>
        <taxon>Dikarya</taxon>
        <taxon>Basidiomycota</taxon>
        <taxon>Agaricomycotina</taxon>
        <taxon>Agaricomycetes</taxon>
        <taxon>Agaricomycetidae</taxon>
        <taxon>Agaricales</taxon>
        <taxon>Agaricineae</taxon>
        <taxon>Hydnangiaceae</taxon>
        <taxon>Laccaria</taxon>
    </lineage>
</organism>
<reference evidence="1 2" key="1">
    <citation type="submission" date="2014-04" db="EMBL/GenBank/DDBJ databases">
        <authorList>
            <consortium name="DOE Joint Genome Institute"/>
            <person name="Kuo A."/>
            <person name="Kohler A."/>
            <person name="Nagy L.G."/>
            <person name="Floudas D."/>
            <person name="Copeland A."/>
            <person name="Barry K.W."/>
            <person name="Cichocki N."/>
            <person name="Veneault-Fourrey C."/>
            <person name="LaButti K."/>
            <person name="Lindquist E.A."/>
            <person name="Lipzen A."/>
            <person name="Lundell T."/>
            <person name="Morin E."/>
            <person name="Murat C."/>
            <person name="Sun H."/>
            <person name="Tunlid A."/>
            <person name="Henrissat B."/>
            <person name="Grigoriev I.V."/>
            <person name="Hibbett D.S."/>
            <person name="Martin F."/>
            <person name="Nordberg H.P."/>
            <person name="Cantor M.N."/>
            <person name="Hua S.X."/>
        </authorList>
    </citation>
    <scope>NUCLEOTIDE SEQUENCE [LARGE SCALE GENOMIC DNA]</scope>
    <source>
        <strain evidence="1 2">LaAM-08-1</strain>
    </source>
</reference>
<dbReference type="Proteomes" id="UP000054477">
    <property type="component" value="Unassembled WGS sequence"/>
</dbReference>
<gene>
    <name evidence="1" type="ORF">K443DRAFT_5040</name>
</gene>
<sequence>MSGSNTNHEISLEANSLYIATSQLMGRPGIFHWSFFLTDAAGTATKHHWAQIRVGEFPKSYQTCVVNPVSTYSTNSVATFAYLKVCGFISPGGEAFAELAAKAFPEDIGFKTVRDNRFTCRTWILTILSQLKKLGYLKREETEEWFEEQVKKCSIDIEKRSEGGLQKSFVGEI</sequence>